<gene>
    <name evidence="3" type="ORF">GBA63_01100</name>
</gene>
<dbReference type="AlphaFoldDB" id="A0A6G8Q4I1"/>
<sequence length="655" mass="68159">MAPGTAEAIIVSGWFLPREAAQVGATKASPNVAGGRLWACLILTAFLLVPLMVAPRPSGAVVSSTGFPVSLNPENETQAAVSGNTAVWTVSRAGGPDIQGKNLSTGLDLLIPTEPGAQTRPSVSGRTVVWEDASSGNADIYGYDLVTRQKFPVAVGPGNQTRPSVSGRDVVWEDDRNGNRDIYRFDLDSGQESPVTTAPGDQRDPDVDGGLVVWEQRDAMNSDVVLKNLATGARRTVASGSAWQDSPAVSAAAVVWRVESASGDYDVRGYDLAGQRGIEVAVGSDDEYAPDIDGRTAVWTHNPGGNADVRGKDLSTGESFTVAQGSGQQEVPAASGETVVWEVQRDGDDGFGSFDLQGARLDLAPASPAGLAAMGSGEGVALDWEGNADSDLAGYNVYRAASEGGEYAKLNTRGPLSATSFDDAQAPKGTRSYYRVTAVDAAGSESAAARASAVVPKATQLTLSASPTLLNYTLPNSSTTLSGQLSSEGTPLAGKGIVLERKPLGGSAFVPVSGGELTTDAGGNFSLAGLKPERNTEYRARFVTDAEELQSSASPIAAVEVKLLVNTGLSATRVKLGKAVGISGSVFPANSGNVTLNIARNGLPLTKINVPLQSSRFSRLYRPPKTGLYTVRVTPAGYPQHLVTTTTRSFRVTIR</sequence>
<evidence type="ECO:0000256" key="2">
    <source>
        <dbReference type="SAM" id="Phobius"/>
    </source>
</evidence>
<evidence type="ECO:0000313" key="3">
    <source>
        <dbReference type="EMBL" id="QIN81375.1"/>
    </source>
</evidence>
<dbReference type="Gene3D" id="2.120.10.30">
    <property type="entry name" value="TolB, C-terminal domain"/>
    <property type="match status" value="1"/>
</dbReference>
<dbReference type="SUPFAM" id="SSF69304">
    <property type="entry name" value="Tricorn protease N-terminal domain"/>
    <property type="match status" value="1"/>
</dbReference>
<dbReference type="GO" id="GO:0005975">
    <property type="term" value="P:carbohydrate metabolic process"/>
    <property type="evidence" value="ECO:0007669"/>
    <property type="project" value="UniProtKB-ARBA"/>
</dbReference>
<dbReference type="InterPro" id="IPR011042">
    <property type="entry name" value="6-blade_b-propeller_TolB-like"/>
</dbReference>
<evidence type="ECO:0000256" key="1">
    <source>
        <dbReference type="SAM" id="MobiDB-lite"/>
    </source>
</evidence>
<proteinExistence type="predicted"/>
<feature type="region of interest" description="Disordered" evidence="1">
    <location>
        <begin position="183"/>
        <end position="206"/>
    </location>
</feature>
<evidence type="ECO:0008006" key="5">
    <source>
        <dbReference type="Google" id="ProtNLM"/>
    </source>
</evidence>
<dbReference type="Gene3D" id="2.60.40.10">
    <property type="entry name" value="Immunoglobulins"/>
    <property type="match status" value="1"/>
</dbReference>
<reference evidence="3 4" key="1">
    <citation type="submission" date="2019-10" db="EMBL/GenBank/DDBJ databases">
        <title>Rubrobacter sp nov SCSIO 52090 isolated from a deep-sea sediment in the South China Sea.</title>
        <authorList>
            <person name="Chen R.W."/>
        </authorList>
    </citation>
    <scope>NUCLEOTIDE SEQUENCE [LARGE SCALE GENOMIC DNA]</scope>
    <source>
        <strain evidence="3 4">SCSIO 52909</strain>
    </source>
</reference>
<dbReference type="PANTHER" id="PTHR36842:SF1">
    <property type="entry name" value="PROTEIN TOLB"/>
    <property type="match status" value="1"/>
</dbReference>
<feature type="transmembrane region" description="Helical" evidence="2">
    <location>
        <begin position="37"/>
        <end position="54"/>
    </location>
</feature>
<dbReference type="NCBIfam" id="TIGR04275">
    <property type="entry name" value="beta_prop_Msarc"/>
    <property type="match status" value="3"/>
</dbReference>
<protein>
    <recommendedName>
        <fullName evidence="5">Fibronectin type-III domain-containing protein</fullName>
    </recommendedName>
</protein>
<keyword evidence="2" id="KW-0472">Membrane</keyword>
<dbReference type="InterPro" id="IPR013783">
    <property type="entry name" value="Ig-like_fold"/>
</dbReference>
<keyword evidence="2" id="KW-0812">Transmembrane</keyword>
<evidence type="ECO:0000313" key="4">
    <source>
        <dbReference type="Proteomes" id="UP000501452"/>
    </source>
</evidence>
<organism evidence="3 4">
    <name type="scientific">Rubrobacter tropicus</name>
    <dbReference type="NCBI Taxonomy" id="2653851"/>
    <lineage>
        <taxon>Bacteria</taxon>
        <taxon>Bacillati</taxon>
        <taxon>Actinomycetota</taxon>
        <taxon>Rubrobacteria</taxon>
        <taxon>Rubrobacterales</taxon>
        <taxon>Rubrobacteraceae</taxon>
        <taxon>Rubrobacter</taxon>
    </lineage>
</organism>
<keyword evidence="4" id="KW-1185">Reference proteome</keyword>
<dbReference type="Proteomes" id="UP000501452">
    <property type="component" value="Chromosome"/>
</dbReference>
<name>A0A6G8Q4I1_9ACTN</name>
<accession>A0A6G8Q4I1</accession>
<dbReference type="EMBL" id="CP045119">
    <property type="protein sequence ID" value="QIN81375.1"/>
    <property type="molecule type" value="Genomic_DNA"/>
</dbReference>
<dbReference type="KEGG" id="rub:GBA63_01100"/>
<dbReference type="PANTHER" id="PTHR36842">
    <property type="entry name" value="PROTEIN TOLB HOMOLOG"/>
    <property type="match status" value="1"/>
</dbReference>
<dbReference type="InterPro" id="IPR027618">
    <property type="entry name" value="Beta_prop_Msarc"/>
</dbReference>
<keyword evidence="2" id="KW-1133">Transmembrane helix</keyword>